<gene>
    <name evidence="6" type="ORF">FB562_2338</name>
</gene>
<dbReference type="PANTHER" id="PTHR30136:SF24">
    <property type="entry name" value="HTH-TYPE TRANSCRIPTIONAL REPRESSOR ALLR"/>
    <property type="match status" value="1"/>
</dbReference>
<dbReference type="InterPro" id="IPR029016">
    <property type="entry name" value="GAF-like_dom_sf"/>
</dbReference>
<dbReference type="EMBL" id="VFOM01000003">
    <property type="protein sequence ID" value="TQL44931.1"/>
    <property type="molecule type" value="Genomic_DNA"/>
</dbReference>
<keyword evidence="3" id="KW-0804">Transcription</keyword>
<protein>
    <submittedName>
        <fullName evidence="6">IclR family transcriptional regulator</fullName>
    </submittedName>
</protein>
<dbReference type="InterPro" id="IPR050707">
    <property type="entry name" value="HTH_MetabolicPath_Reg"/>
</dbReference>
<evidence type="ECO:0000256" key="2">
    <source>
        <dbReference type="ARBA" id="ARBA00023125"/>
    </source>
</evidence>
<feature type="domain" description="IclR-ED" evidence="5">
    <location>
        <begin position="67"/>
        <end position="257"/>
    </location>
</feature>
<dbReference type="Proteomes" id="UP000317998">
    <property type="component" value="Unassembled WGS sequence"/>
</dbReference>
<dbReference type="OrthoDB" id="8479143at2"/>
<accession>A0A542YA11</accession>
<dbReference type="Pfam" id="PF09339">
    <property type="entry name" value="HTH_IclR"/>
    <property type="match status" value="1"/>
</dbReference>
<keyword evidence="2" id="KW-0238">DNA-binding</keyword>
<dbReference type="Pfam" id="PF01614">
    <property type="entry name" value="IclR_C"/>
    <property type="match status" value="1"/>
</dbReference>
<evidence type="ECO:0000313" key="7">
    <source>
        <dbReference type="Proteomes" id="UP000317998"/>
    </source>
</evidence>
<dbReference type="GO" id="GO:0003700">
    <property type="term" value="F:DNA-binding transcription factor activity"/>
    <property type="evidence" value="ECO:0007669"/>
    <property type="project" value="TreeGrafter"/>
</dbReference>
<dbReference type="PROSITE" id="PS51078">
    <property type="entry name" value="ICLR_ED"/>
    <property type="match status" value="1"/>
</dbReference>
<evidence type="ECO:0000256" key="3">
    <source>
        <dbReference type="ARBA" id="ARBA00023163"/>
    </source>
</evidence>
<dbReference type="SMART" id="SM00346">
    <property type="entry name" value="HTH_ICLR"/>
    <property type="match status" value="1"/>
</dbReference>
<evidence type="ECO:0000313" key="6">
    <source>
        <dbReference type="EMBL" id="TQL44931.1"/>
    </source>
</evidence>
<dbReference type="GO" id="GO:0003677">
    <property type="term" value="F:DNA binding"/>
    <property type="evidence" value="ECO:0007669"/>
    <property type="project" value="UniProtKB-KW"/>
</dbReference>
<proteinExistence type="predicted"/>
<reference evidence="6 7" key="1">
    <citation type="submission" date="2019-06" db="EMBL/GenBank/DDBJ databases">
        <title>Sequencing the genomes of 1000 actinobacteria strains.</title>
        <authorList>
            <person name="Klenk H.-P."/>
        </authorList>
    </citation>
    <scope>NUCLEOTIDE SEQUENCE [LARGE SCALE GENOMIC DNA]</scope>
    <source>
        <strain evidence="6 7">DSM 26477</strain>
    </source>
</reference>
<comment type="caution">
    <text evidence="6">The sequence shown here is derived from an EMBL/GenBank/DDBJ whole genome shotgun (WGS) entry which is preliminary data.</text>
</comment>
<feature type="domain" description="HTH iclR-type" evidence="4">
    <location>
        <begin position="11"/>
        <end position="73"/>
    </location>
</feature>
<evidence type="ECO:0000259" key="5">
    <source>
        <dbReference type="PROSITE" id="PS51078"/>
    </source>
</evidence>
<organism evidence="6 7">
    <name type="scientific">Homoserinimonas aerilata</name>
    <dbReference type="NCBI Taxonomy" id="1162970"/>
    <lineage>
        <taxon>Bacteria</taxon>
        <taxon>Bacillati</taxon>
        <taxon>Actinomycetota</taxon>
        <taxon>Actinomycetes</taxon>
        <taxon>Micrococcales</taxon>
        <taxon>Microbacteriaceae</taxon>
        <taxon>Homoserinimonas</taxon>
    </lineage>
</organism>
<dbReference type="InterPro" id="IPR005471">
    <property type="entry name" value="Tscrpt_reg_IclR_N"/>
</dbReference>
<dbReference type="GO" id="GO:0045892">
    <property type="term" value="P:negative regulation of DNA-templated transcription"/>
    <property type="evidence" value="ECO:0007669"/>
    <property type="project" value="TreeGrafter"/>
</dbReference>
<evidence type="ECO:0000256" key="1">
    <source>
        <dbReference type="ARBA" id="ARBA00023015"/>
    </source>
</evidence>
<dbReference type="InterPro" id="IPR036390">
    <property type="entry name" value="WH_DNA-bd_sf"/>
</dbReference>
<keyword evidence="1" id="KW-0805">Transcription regulation</keyword>
<dbReference type="PROSITE" id="PS51077">
    <property type="entry name" value="HTH_ICLR"/>
    <property type="match status" value="1"/>
</dbReference>
<dbReference type="SUPFAM" id="SSF46785">
    <property type="entry name" value="Winged helix' DNA-binding domain"/>
    <property type="match status" value="1"/>
</dbReference>
<dbReference type="AlphaFoldDB" id="A0A542YA11"/>
<evidence type="ECO:0000259" key="4">
    <source>
        <dbReference type="PROSITE" id="PS51077"/>
    </source>
</evidence>
<name>A0A542YA11_9MICO</name>
<dbReference type="RefSeq" id="WP_141881462.1">
    <property type="nucleotide sequence ID" value="NZ_VFOM01000003.1"/>
</dbReference>
<dbReference type="InterPro" id="IPR036388">
    <property type="entry name" value="WH-like_DNA-bd_sf"/>
</dbReference>
<dbReference type="SUPFAM" id="SSF55781">
    <property type="entry name" value="GAF domain-like"/>
    <property type="match status" value="1"/>
</dbReference>
<sequence length="293" mass="32288">MVVERGEEKPMHVVVRALSVLTALSNRREGVTLQQLHRDLDIPLGSIHRLLRSLETEDFVMRSSTTKRYTLGSAALALGYHEQYDAFLVTPPQPVVELGRESGETAFLTRMIDSRVICVSLVESTHPLRLFVHVGQEMPLHAAASARIVLAHREPALVEALLTGQHREAYTSGTMREVNQLIDHLALVRNRGFDVCSSELDDAVWAVAAPVYDAFGRVECGIALAAAAGRVDSAERRAEFTSMVLRAAADLSRSQGFTGELPDNHDIAELTALYETAGDEHPFLSKTTLRRPQ</sequence>
<keyword evidence="7" id="KW-1185">Reference proteome</keyword>
<dbReference type="Gene3D" id="1.10.10.10">
    <property type="entry name" value="Winged helix-like DNA-binding domain superfamily/Winged helix DNA-binding domain"/>
    <property type="match status" value="1"/>
</dbReference>
<dbReference type="PANTHER" id="PTHR30136">
    <property type="entry name" value="HELIX-TURN-HELIX TRANSCRIPTIONAL REGULATOR, ICLR FAMILY"/>
    <property type="match status" value="1"/>
</dbReference>
<dbReference type="Gene3D" id="3.30.450.40">
    <property type="match status" value="1"/>
</dbReference>
<dbReference type="InterPro" id="IPR014757">
    <property type="entry name" value="Tscrpt_reg_IclR_C"/>
</dbReference>